<dbReference type="AlphaFoldDB" id="A0A2G2VGQ1"/>
<accession>A0A2G2VGQ1</accession>
<comment type="caution">
    <text evidence="3">The sequence shown here is derived from an EMBL/GenBank/DDBJ whole genome shotgun (WGS) entry which is preliminary data.</text>
</comment>
<dbReference type="Proteomes" id="UP000224567">
    <property type="component" value="Unassembled WGS sequence"/>
</dbReference>
<evidence type="ECO:0000313" key="3">
    <source>
        <dbReference type="EMBL" id="PHT32170.1"/>
    </source>
</evidence>
<keyword evidence="2" id="KW-0472">Membrane</keyword>
<keyword evidence="4" id="KW-1185">Reference proteome</keyword>
<evidence type="ECO:0000256" key="1">
    <source>
        <dbReference type="SAM" id="Coils"/>
    </source>
</evidence>
<evidence type="ECO:0000256" key="2">
    <source>
        <dbReference type="SAM" id="Phobius"/>
    </source>
</evidence>
<reference evidence="3 4" key="1">
    <citation type="journal article" date="2017" name="Genome Biol.">
        <title>New reference genome sequences of hot pepper reveal the massive evolution of plant disease-resistance genes by retroduplication.</title>
        <authorList>
            <person name="Kim S."/>
            <person name="Park J."/>
            <person name="Yeom S.I."/>
            <person name="Kim Y.M."/>
            <person name="Seo E."/>
            <person name="Kim K.T."/>
            <person name="Kim M.S."/>
            <person name="Lee J.M."/>
            <person name="Cheong K."/>
            <person name="Shin H.S."/>
            <person name="Kim S.B."/>
            <person name="Han K."/>
            <person name="Lee J."/>
            <person name="Park M."/>
            <person name="Lee H.A."/>
            <person name="Lee H.Y."/>
            <person name="Lee Y."/>
            <person name="Oh S."/>
            <person name="Lee J.H."/>
            <person name="Choi E."/>
            <person name="Choi E."/>
            <person name="Lee S.E."/>
            <person name="Jeon J."/>
            <person name="Kim H."/>
            <person name="Choi G."/>
            <person name="Song H."/>
            <person name="Lee J."/>
            <person name="Lee S.C."/>
            <person name="Kwon J.K."/>
            <person name="Lee H.Y."/>
            <person name="Koo N."/>
            <person name="Hong Y."/>
            <person name="Kim R.W."/>
            <person name="Kang W.H."/>
            <person name="Huh J.H."/>
            <person name="Kang B.C."/>
            <person name="Yang T.J."/>
            <person name="Lee Y.H."/>
            <person name="Bennetzen J.L."/>
            <person name="Choi D."/>
        </authorList>
    </citation>
    <scope>NUCLEOTIDE SEQUENCE [LARGE SCALE GENOMIC DNA]</scope>
    <source>
        <strain evidence="4">cv. PBC81</strain>
    </source>
</reference>
<feature type="transmembrane region" description="Helical" evidence="2">
    <location>
        <begin position="150"/>
        <end position="176"/>
    </location>
</feature>
<keyword evidence="2" id="KW-0812">Transmembrane</keyword>
<sequence>MFVNEDESTKSKFLLAFMAKSEDGANDEESLANELNEIEIEKVSLFARNSKLEVKVAKNKNENKMLSDKLERITEKVEASKSFTSLEEKLKKVSLELTSSLERNRELEKNLNSIKNDLEKSLSWTAASETLTKLSNMSQILKVLDLKRTLLYTILIANMHLFQIIGCVLIVGGMVVTKKIVKSSSNQREKI</sequence>
<feature type="coiled-coil region" evidence="1">
    <location>
        <begin position="49"/>
        <end position="117"/>
    </location>
</feature>
<name>A0A2G2VGQ1_CAPBA</name>
<proteinExistence type="predicted"/>
<keyword evidence="1" id="KW-0175">Coiled coil</keyword>
<protein>
    <submittedName>
        <fullName evidence="3">Uncharacterized protein</fullName>
    </submittedName>
</protein>
<gene>
    <name evidence="3" type="ORF">CQW23_28507</name>
</gene>
<evidence type="ECO:0000313" key="4">
    <source>
        <dbReference type="Proteomes" id="UP000224567"/>
    </source>
</evidence>
<dbReference type="EMBL" id="MLFT02000012">
    <property type="protein sequence ID" value="PHT32170.1"/>
    <property type="molecule type" value="Genomic_DNA"/>
</dbReference>
<reference evidence="4" key="2">
    <citation type="journal article" date="2017" name="J. Anim. Genet.">
        <title>Multiple reference genome sequences of hot pepper reveal the massive evolution of plant disease resistance genes by retroduplication.</title>
        <authorList>
            <person name="Kim S."/>
            <person name="Park J."/>
            <person name="Yeom S.-I."/>
            <person name="Kim Y.-M."/>
            <person name="Seo E."/>
            <person name="Kim K.-T."/>
            <person name="Kim M.-S."/>
            <person name="Lee J.M."/>
            <person name="Cheong K."/>
            <person name="Shin H.-S."/>
            <person name="Kim S.-B."/>
            <person name="Han K."/>
            <person name="Lee J."/>
            <person name="Park M."/>
            <person name="Lee H.-A."/>
            <person name="Lee H.-Y."/>
            <person name="Lee Y."/>
            <person name="Oh S."/>
            <person name="Lee J.H."/>
            <person name="Choi E."/>
            <person name="Choi E."/>
            <person name="Lee S.E."/>
            <person name="Jeon J."/>
            <person name="Kim H."/>
            <person name="Choi G."/>
            <person name="Song H."/>
            <person name="Lee J."/>
            <person name="Lee S.-C."/>
            <person name="Kwon J.-K."/>
            <person name="Lee H.-Y."/>
            <person name="Koo N."/>
            <person name="Hong Y."/>
            <person name="Kim R.W."/>
            <person name="Kang W.-H."/>
            <person name="Huh J.H."/>
            <person name="Kang B.-C."/>
            <person name="Yang T.-J."/>
            <person name="Lee Y.-H."/>
            <person name="Bennetzen J.L."/>
            <person name="Choi D."/>
        </authorList>
    </citation>
    <scope>NUCLEOTIDE SEQUENCE [LARGE SCALE GENOMIC DNA]</scope>
    <source>
        <strain evidence="4">cv. PBC81</strain>
    </source>
</reference>
<keyword evidence="2" id="KW-1133">Transmembrane helix</keyword>
<organism evidence="3 4">
    <name type="scientific">Capsicum baccatum</name>
    <name type="common">Peruvian pepper</name>
    <dbReference type="NCBI Taxonomy" id="33114"/>
    <lineage>
        <taxon>Eukaryota</taxon>
        <taxon>Viridiplantae</taxon>
        <taxon>Streptophyta</taxon>
        <taxon>Embryophyta</taxon>
        <taxon>Tracheophyta</taxon>
        <taxon>Spermatophyta</taxon>
        <taxon>Magnoliopsida</taxon>
        <taxon>eudicotyledons</taxon>
        <taxon>Gunneridae</taxon>
        <taxon>Pentapetalae</taxon>
        <taxon>asterids</taxon>
        <taxon>lamiids</taxon>
        <taxon>Solanales</taxon>
        <taxon>Solanaceae</taxon>
        <taxon>Solanoideae</taxon>
        <taxon>Capsiceae</taxon>
        <taxon>Capsicum</taxon>
    </lineage>
</organism>